<proteinExistence type="inferred from homology"/>
<gene>
    <name evidence="4" type="ORF">ACFSYS_01710</name>
</gene>
<reference evidence="5" key="1">
    <citation type="journal article" date="2019" name="Int. J. Syst. Evol. Microbiol.">
        <title>The Global Catalogue of Microorganisms (GCM) 10K type strain sequencing project: providing services to taxonomists for standard genome sequencing and annotation.</title>
        <authorList>
            <consortium name="The Broad Institute Genomics Platform"/>
            <consortium name="The Broad Institute Genome Sequencing Center for Infectious Disease"/>
            <person name="Wu L."/>
            <person name="Ma J."/>
        </authorList>
    </citation>
    <scope>NUCLEOTIDE SEQUENCE [LARGE SCALE GENOMIC DNA]</scope>
    <source>
        <strain evidence="5">KCTC 52925</strain>
    </source>
</reference>
<dbReference type="Proteomes" id="UP001597438">
    <property type="component" value="Unassembled WGS sequence"/>
</dbReference>
<protein>
    <submittedName>
        <fullName evidence="4">DinB family protein</fullName>
    </submittedName>
</protein>
<organism evidence="4 5">
    <name type="scientific">Christiangramia antarctica</name>
    <dbReference type="NCBI Taxonomy" id="2058158"/>
    <lineage>
        <taxon>Bacteria</taxon>
        <taxon>Pseudomonadati</taxon>
        <taxon>Bacteroidota</taxon>
        <taxon>Flavobacteriia</taxon>
        <taxon>Flavobacteriales</taxon>
        <taxon>Flavobacteriaceae</taxon>
        <taxon>Christiangramia</taxon>
    </lineage>
</organism>
<dbReference type="SUPFAM" id="SSF109854">
    <property type="entry name" value="DinB/YfiT-like putative metalloenzymes"/>
    <property type="match status" value="1"/>
</dbReference>
<keyword evidence="5" id="KW-1185">Reference proteome</keyword>
<evidence type="ECO:0000256" key="3">
    <source>
        <dbReference type="SAM" id="SignalP"/>
    </source>
</evidence>
<evidence type="ECO:0000313" key="4">
    <source>
        <dbReference type="EMBL" id="MFD2831985.1"/>
    </source>
</evidence>
<dbReference type="Gene3D" id="1.20.120.450">
    <property type="entry name" value="dinb family like domain"/>
    <property type="match status" value="1"/>
</dbReference>
<evidence type="ECO:0000256" key="1">
    <source>
        <dbReference type="ARBA" id="ARBA00008635"/>
    </source>
</evidence>
<dbReference type="InterPro" id="IPR034660">
    <property type="entry name" value="DinB/YfiT-like"/>
</dbReference>
<evidence type="ECO:0000256" key="2">
    <source>
        <dbReference type="ARBA" id="ARBA00022723"/>
    </source>
</evidence>
<comment type="caution">
    <text evidence="4">The sequence shown here is derived from an EMBL/GenBank/DDBJ whole genome shotgun (WGS) entry which is preliminary data.</text>
</comment>
<comment type="similarity">
    <text evidence="1">Belongs to the DinB family.</text>
</comment>
<accession>A0ABW5X189</accession>
<dbReference type="InterPro" id="IPR007837">
    <property type="entry name" value="DinB"/>
</dbReference>
<dbReference type="EMBL" id="JBHUOJ010000004">
    <property type="protein sequence ID" value="MFD2831985.1"/>
    <property type="molecule type" value="Genomic_DNA"/>
</dbReference>
<dbReference type="RefSeq" id="WP_251739636.1">
    <property type="nucleotide sequence ID" value="NZ_JBHUOJ010000004.1"/>
</dbReference>
<evidence type="ECO:0000313" key="5">
    <source>
        <dbReference type="Proteomes" id="UP001597438"/>
    </source>
</evidence>
<name>A0ABW5X189_9FLAO</name>
<keyword evidence="3" id="KW-0732">Signal</keyword>
<feature type="signal peptide" evidence="3">
    <location>
        <begin position="1"/>
        <end position="19"/>
    </location>
</feature>
<feature type="chain" id="PRO_5045969535" evidence="3">
    <location>
        <begin position="20"/>
        <end position="169"/>
    </location>
</feature>
<sequence length="169" mass="19796">MKKLVLGAILLFLTMSSFGQDSEYLEAFQKKWENSKNYLIEVAEAMPEEEYAFKPTEREMTFAQQLDHINRNMNWINSDYLSKEKLDTAEFPRAKAEIIETISQSFDRVSETMQHISEKDLQHKTDFFAGEMSLLQMLNLMQDHVTHHRGQLIVYLNLKGIEPPAYLGW</sequence>
<keyword evidence="2" id="KW-0479">Metal-binding</keyword>
<dbReference type="Pfam" id="PF05163">
    <property type="entry name" value="DinB"/>
    <property type="match status" value="1"/>
</dbReference>